<dbReference type="GO" id="GO:0031125">
    <property type="term" value="P:rRNA 3'-end processing"/>
    <property type="evidence" value="ECO:0007669"/>
    <property type="project" value="TreeGrafter"/>
</dbReference>
<dbReference type="SUPFAM" id="SSF109604">
    <property type="entry name" value="HD-domain/PDEase-like"/>
    <property type="match status" value="1"/>
</dbReference>
<dbReference type="OrthoDB" id="9778453at2"/>
<evidence type="ECO:0000313" key="4">
    <source>
        <dbReference type="Proteomes" id="UP000031866"/>
    </source>
</evidence>
<keyword evidence="1 3" id="KW-0378">Hydrolase</keyword>
<organism evidence="3 4">
    <name type="scientific">Clostridium beijerinckii</name>
    <name type="common">Clostridium MP</name>
    <dbReference type="NCBI Taxonomy" id="1520"/>
    <lineage>
        <taxon>Bacteria</taxon>
        <taxon>Bacillati</taxon>
        <taxon>Bacillota</taxon>
        <taxon>Clostridia</taxon>
        <taxon>Eubacteriales</taxon>
        <taxon>Clostridiaceae</taxon>
        <taxon>Clostridium</taxon>
    </lineage>
</organism>
<name>A0A0B5QNU2_CLOBE</name>
<protein>
    <submittedName>
        <fullName evidence="3">Phosphohydrolase</fullName>
    </submittedName>
</protein>
<gene>
    <name evidence="3" type="ORF">LF65_03095</name>
</gene>
<dbReference type="Proteomes" id="UP000031866">
    <property type="component" value="Chromosome"/>
</dbReference>
<sequence>MNTKENFLSNVKSGESVKISLMVMKILFRDPAKIVCILADKSGETKANLPNKKDDITDGIVLEVEGIKDGILDVKKYEIITSYSISDYLPTVNRPVDDIMQEIELYTSKYIISKEAKALNDYFFKDKEFLDKFKRGIGGVSMHHNYIGGLAEHTLNVMHLTLMLCERYGCRRTEIAILAAKLHDIGKIYELSYDGPFKYTLRGEMEGHIVIGVEMIDKAIMKNPSYYSEDFIMRIKGCVVQHHGKLEYGSPREMKMEESFIINYSDSIDATMNKISQIKDRTEPGNWSEYDRRIETKLYL</sequence>
<dbReference type="PANTHER" id="PTHR37294">
    <property type="entry name" value="3'-5' EXORIBONUCLEASE YHAM"/>
    <property type="match status" value="1"/>
</dbReference>
<feature type="domain" description="HD/PDEase" evidence="2">
    <location>
        <begin position="146"/>
        <end position="280"/>
    </location>
</feature>
<dbReference type="Pfam" id="PF01966">
    <property type="entry name" value="HD"/>
    <property type="match status" value="1"/>
</dbReference>
<dbReference type="NCBIfam" id="TIGR00277">
    <property type="entry name" value="HDIG"/>
    <property type="match status" value="1"/>
</dbReference>
<dbReference type="InterPro" id="IPR006674">
    <property type="entry name" value="HD_domain"/>
</dbReference>
<proteinExistence type="predicted"/>
<accession>A0A0B5QNU2</accession>
<reference evidence="4" key="1">
    <citation type="submission" date="2014-12" db="EMBL/GenBank/DDBJ databases">
        <title>Genome sequence of Clostridium beijerinckii strain 59B.</title>
        <authorList>
            <person name="Little G.T."/>
            <person name="Minton N.P."/>
        </authorList>
    </citation>
    <scope>NUCLEOTIDE SEQUENCE [LARGE SCALE GENOMIC DNA]</scope>
    <source>
        <strain evidence="4">59B</strain>
    </source>
</reference>
<dbReference type="Gene3D" id="1.10.3210.10">
    <property type="entry name" value="Hypothetical protein af1432"/>
    <property type="match status" value="1"/>
</dbReference>
<dbReference type="InterPro" id="IPR006675">
    <property type="entry name" value="HDIG_dom"/>
</dbReference>
<dbReference type="GO" id="GO:0016787">
    <property type="term" value="F:hydrolase activity"/>
    <property type="evidence" value="ECO:0007669"/>
    <property type="project" value="UniProtKB-KW"/>
</dbReference>
<dbReference type="InterPro" id="IPR050798">
    <property type="entry name" value="YhaM_exoribonuc/phosphodiest"/>
</dbReference>
<evidence type="ECO:0000259" key="2">
    <source>
        <dbReference type="SMART" id="SM00471"/>
    </source>
</evidence>
<evidence type="ECO:0000313" key="3">
    <source>
        <dbReference type="EMBL" id="AJG99662.1"/>
    </source>
</evidence>
<dbReference type="AlphaFoldDB" id="A0A0B5QNU2"/>
<dbReference type="InterPro" id="IPR003607">
    <property type="entry name" value="HD/PDEase_dom"/>
</dbReference>
<evidence type="ECO:0000256" key="1">
    <source>
        <dbReference type="ARBA" id="ARBA00022801"/>
    </source>
</evidence>
<dbReference type="STRING" id="1520.LF65_03095"/>
<dbReference type="RefSeq" id="WP_041897175.1">
    <property type="nucleotide sequence ID" value="NZ_CP010086.2"/>
</dbReference>
<dbReference type="KEGG" id="cbei:LF65_03095"/>
<dbReference type="PANTHER" id="PTHR37294:SF1">
    <property type="entry name" value="3'-5' EXORIBONUCLEASE YHAM"/>
    <property type="match status" value="1"/>
</dbReference>
<dbReference type="EMBL" id="CP010086">
    <property type="protein sequence ID" value="AJG99662.1"/>
    <property type="molecule type" value="Genomic_DNA"/>
</dbReference>
<dbReference type="SMART" id="SM00471">
    <property type="entry name" value="HDc"/>
    <property type="match status" value="1"/>
</dbReference>
<dbReference type="CDD" id="cd00077">
    <property type="entry name" value="HDc"/>
    <property type="match status" value="1"/>
</dbReference>